<feature type="chain" id="PRO_5028205824" evidence="2">
    <location>
        <begin position="20"/>
        <end position="714"/>
    </location>
</feature>
<dbReference type="PANTHER" id="PTHR11731">
    <property type="entry name" value="PROTEASE FAMILY S9B,C DIPEPTIDYL-PEPTIDASE IV-RELATED"/>
    <property type="match status" value="1"/>
</dbReference>
<dbReference type="InterPro" id="IPR050278">
    <property type="entry name" value="Serine_Prot_S9B/DPPIV"/>
</dbReference>
<keyword evidence="1" id="KW-0325">Glycoprotein</keyword>
<dbReference type="InterPro" id="IPR001375">
    <property type="entry name" value="Peptidase_S9_cat"/>
</dbReference>
<feature type="domain" description="Peptidase S9 prolyl oligopeptidase catalytic" evidence="3">
    <location>
        <begin position="519"/>
        <end position="713"/>
    </location>
</feature>
<protein>
    <submittedName>
        <fullName evidence="5">Dipeptidyl peptidase IV</fullName>
    </submittedName>
</protein>
<organism evidence="5">
    <name type="scientific">uncultured Aureispira sp</name>
    <dbReference type="NCBI Taxonomy" id="1331704"/>
    <lineage>
        <taxon>Bacteria</taxon>
        <taxon>Pseudomonadati</taxon>
        <taxon>Bacteroidota</taxon>
        <taxon>Saprospiria</taxon>
        <taxon>Saprospirales</taxon>
        <taxon>Saprospiraceae</taxon>
        <taxon>Aureispira</taxon>
        <taxon>environmental samples</taxon>
    </lineage>
</organism>
<evidence type="ECO:0000256" key="2">
    <source>
        <dbReference type="SAM" id="SignalP"/>
    </source>
</evidence>
<dbReference type="Gene3D" id="2.140.10.30">
    <property type="entry name" value="Dipeptidylpeptidase IV, N-terminal domain"/>
    <property type="match status" value="1"/>
</dbReference>
<dbReference type="SUPFAM" id="SSF82171">
    <property type="entry name" value="DPP6 N-terminal domain-like"/>
    <property type="match status" value="1"/>
</dbReference>
<evidence type="ECO:0000256" key="1">
    <source>
        <dbReference type="ARBA" id="ARBA00023180"/>
    </source>
</evidence>
<dbReference type="GO" id="GO:0008239">
    <property type="term" value="F:dipeptidyl-peptidase activity"/>
    <property type="evidence" value="ECO:0007669"/>
    <property type="project" value="TreeGrafter"/>
</dbReference>
<dbReference type="GO" id="GO:0006508">
    <property type="term" value="P:proteolysis"/>
    <property type="evidence" value="ECO:0007669"/>
    <property type="project" value="InterPro"/>
</dbReference>
<feature type="signal peptide" evidence="2">
    <location>
        <begin position="1"/>
        <end position="19"/>
    </location>
</feature>
<dbReference type="PANTHER" id="PTHR11731:SF193">
    <property type="entry name" value="DIPEPTIDYL PEPTIDASE 9"/>
    <property type="match status" value="1"/>
</dbReference>
<dbReference type="InterPro" id="IPR002469">
    <property type="entry name" value="Peptidase_S9B_N"/>
</dbReference>
<gene>
    <name evidence="5" type="ORF">HELGO_WM32095</name>
</gene>
<dbReference type="FunFam" id="3.40.50.1820:FF:000003">
    <property type="entry name" value="Dipeptidyl peptidase 4"/>
    <property type="match status" value="1"/>
</dbReference>
<reference evidence="5" key="1">
    <citation type="submission" date="2020-01" db="EMBL/GenBank/DDBJ databases">
        <authorList>
            <person name="Meier V. D."/>
            <person name="Meier V D."/>
        </authorList>
    </citation>
    <scope>NUCLEOTIDE SEQUENCE</scope>
    <source>
        <strain evidence="5">HLG_WM_MAG_10</strain>
    </source>
</reference>
<feature type="domain" description="Dipeptidylpeptidase IV N-terminal" evidence="4">
    <location>
        <begin position="88"/>
        <end position="429"/>
    </location>
</feature>
<name>A0A6S6S8C4_9BACT</name>
<dbReference type="Pfam" id="PF00930">
    <property type="entry name" value="DPPIV_N"/>
    <property type="match status" value="1"/>
</dbReference>
<dbReference type="Gene3D" id="3.40.50.1820">
    <property type="entry name" value="alpha/beta hydrolase"/>
    <property type="match status" value="1"/>
</dbReference>
<sequence length="714" mass="82283">MKNSFFILTFLSICSTASAQLKDINLPQIWEDYKFYPKMVPGFNFMEDGKHYSVQKSSEIVQYDLTSGAQTSIIYSAKDINFSSYTFSADENKIVLETDREQIYRRSSKANFYVWDRKSEKLTPVSKDGKQRYATLDTKGNKIAFVRGNNLFYKEVNSAKEVQVTKDGVQNKIINGATDWVYEEEFAMSSAFVWSPEGTKIAFLRFDETAVKEFTYTTYDNELYPIYNTFKYPKAGEVNSDVSVHIYDLATKKTTQVQVKGDKDQYIPRIKWINDDQLCVTRLNRHQNDLTLLIANPKNGKTTVLLHEENKYFIDVHDNLTFLEKDEFIWTSDDDGYNHIYVYNMKGKKVRQLTKGNFDVIRFYGLNKKTKELYFQAAAESAMHRGIYSTSLAGGEMKALHTETGVNKAQFSSTFEYYVNTYSNATTPPSYKVYETKKNKLVRTIEDNKGLNNQLKEYNMGNHTFFEFMNPDSIVLNGWMIKPADFDPNKKYPVFMYVYGGPGRQTVMDEWGGQNYMWFQMLAQKGYIVVSVDNRGTDARGEAFRKSTYMNLGGLETQDQIDVAKYFASKPFVDSERIGIFGWSFGGYLSTSCLAKAADVFKMAIAVAPVINWKWYDTIYTERFMRTPSENNKGYEDNSPINFAGQIRGKYLLVHGMADDNVHFQNAAEMARALIAKNIPFEEAYYPNKNHGIYGGYTRSHLYNKMTNFVLDNL</sequence>
<evidence type="ECO:0000313" key="5">
    <source>
        <dbReference type="EMBL" id="CAA6802496.1"/>
    </source>
</evidence>
<dbReference type="AlphaFoldDB" id="A0A6S6S8C4"/>
<accession>A0A6S6S8C4</accession>
<dbReference type="SUPFAM" id="SSF53474">
    <property type="entry name" value="alpha/beta-Hydrolases"/>
    <property type="match status" value="1"/>
</dbReference>
<keyword evidence="2" id="KW-0732">Signal</keyword>
<proteinExistence type="predicted"/>
<dbReference type="GO" id="GO:0008236">
    <property type="term" value="F:serine-type peptidase activity"/>
    <property type="evidence" value="ECO:0007669"/>
    <property type="project" value="InterPro"/>
</dbReference>
<evidence type="ECO:0000259" key="4">
    <source>
        <dbReference type="Pfam" id="PF00930"/>
    </source>
</evidence>
<evidence type="ECO:0000259" key="3">
    <source>
        <dbReference type="Pfam" id="PF00326"/>
    </source>
</evidence>
<dbReference type="InterPro" id="IPR029058">
    <property type="entry name" value="AB_hydrolase_fold"/>
</dbReference>
<dbReference type="Pfam" id="PF00326">
    <property type="entry name" value="Peptidase_S9"/>
    <property type="match status" value="1"/>
</dbReference>
<dbReference type="EMBL" id="CACVAQ010000077">
    <property type="protein sequence ID" value="CAA6802496.1"/>
    <property type="molecule type" value="Genomic_DNA"/>
</dbReference>